<gene>
    <name evidence="9" type="ORF">XA3_00330</name>
</gene>
<evidence type="ECO:0000259" key="8">
    <source>
        <dbReference type="PROSITE" id="PS51100"/>
    </source>
</evidence>
<dbReference type="InterPro" id="IPR051819">
    <property type="entry name" value="PTS_sugar-specific_EIIB"/>
</dbReference>
<reference evidence="9 10" key="1">
    <citation type="journal article" date="2023" name="Microbiol. Spectr.">
        <title>Symbiosis of Carpenter Bees with Uncharacterized Lactic Acid Bacteria Showing NAD Auxotrophy.</title>
        <authorList>
            <person name="Kawasaki S."/>
            <person name="Ozawa K."/>
            <person name="Mori T."/>
            <person name="Yamamoto A."/>
            <person name="Ito M."/>
            <person name="Ohkuma M."/>
            <person name="Sakamoto M."/>
            <person name="Matsutani M."/>
        </authorList>
    </citation>
    <scope>NUCLEOTIDE SEQUENCE [LARGE SCALE GENOMIC DNA]</scope>
    <source>
        <strain evidence="9 10">XA3</strain>
    </source>
</reference>
<dbReference type="KEGG" id="xap:XA3_00330"/>
<dbReference type="EMBL" id="AP026802">
    <property type="protein sequence ID" value="BDR57592.1"/>
    <property type="molecule type" value="Genomic_DNA"/>
</dbReference>
<dbReference type="PANTHER" id="PTHR34581">
    <property type="entry name" value="PTS SYSTEM N,N'-DIACETYLCHITOBIOSE-SPECIFIC EIIB COMPONENT"/>
    <property type="match status" value="1"/>
</dbReference>
<keyword evidence="5" id="KW-0598">Phosphotransferase system</keyword>
<evidence type="ECO:0000256" key="1">
    <source>
        <dbReference type="ARBA" id="ARBA00022448"/>
    </source>
</evidence>
<protein>
    <submittedName>
        <fullName evidence="9">PTS sugar transporter subunit IIB</fullName>
    </submittedName>
</protein>
<feature type="domain" description="PTS EIIB type-3" evidence="8">
    <location>
        <begin position="1"/>
        <end position="100"/>
    </location>
</feature>
<dbReference type="GO" id="GO:0016301">
    <property type="term" value="F:kinase activity"/>
    <property type="evidence" value="ECO:0007669"/>
    <property type="project" value="UniProtKB-KW"/>
</dbReference>
<feature type="modified residue" description="Phosphocysteine; by EIIA" evidence="7">
    <location>
        <position position="7"/>
    </location>
</feature>
<keyword evidence="3 9" id="KW-0762">Sugar transport</keyword>
<keyword evidence="10" id="KW-1185">Reference proteome</keyword>
<evidence type="ECO:0000256" key="5">
    <source>
        <dbReference type="ARBA" id="ARBA00022683"/>
    </source>
</evidence>
<evidence type="ECO:0000256" key="6">
    <source>
        <dbReference type="ARBA" id="ARBA00022777"/>
    </source>
</evidence>
<proteinExistence type="predicted"/>
<evidence type="ECO:0000313" key="9">
    <source>
        <dbReference type="EMBL" id="BDR57592.1"/>
    </source>
</evidence>
<evidence type="ECO:0000256" key="4">
    <source>
        <dbReference type="ARBA" id="ARBA00022679"/>
    </source>
</evidence>
<sequence length="100" mass="11231">MKILFVCAAGMSTGILTRKLEHYIKEHQLKMVVDAVGLSEYEEICHGYDVILIGPQISYQIDEIRRKSGLPVAKIPALDYSIGNCENIIKLVNKLQKGEK</sequence>
<dbReference type="SUPFAM" id="SSF52794">
    <property type="entry name" value="PTS system IIB component-like"/>
    <property type="match status" value="1"/>
</dbReference>
<dbReference type="InterPro" id="IPR003501">
    <property type="entry name" value="PTS_EIIB_2/3"/>
</dbReference>
<dbReference type="GO" id="GO:0008982">
    <property type="term" value="F:protein-N(PI)-phosphohistidine-sugar phosphotransferase activity"/>
    <property type="evidence" value="ECO:0007669"/>
    <property type="project" value="InterPro"/>
</dbReference>
<dbReference type="AlphaFoldDB" id="A0AAU9CUC2"/>
<keyword evidence="1" id="KW-0813">Transport</keyword>
<dbReference type="PANTHER" id="PTHR34581:SF2">
    <property type="entry name" value="PTS SYSTEM N,N'-DIACETYLCHITOBIOSE-SPECIFIC EIIB COMPONENT"/>
    <property type="match status" value="1"/>
</dbReference>
<keyword evidence="4" id="KW-0808">Transferase</keyword>
<evidence type="ECO:0000256" key="2">
    <source>
        <dbReference type="ARBA" id="ARBA00022553"/>
    </source>
</evidence>
<dbReference type="InterPro" id="IPR036095">
    <property type="entry name" value="PTS_EIIB-like_sf"/>
</dbReference>
<organism evidence="9 10">
    <name type="scientific">Xylocopilactobacillus apicola</name>
    <dbReference type="NCBI Taxonomy" id="2932184"/>
    <lineage>
        <taxon>Bacteria</taxon>
        <taxon>Bacillati</taxon>
        <taxon>Bacillota</taxon>
        <taxon>Bacilli</taxon>
        <taxon>Lactobacillales</taxon>
        <taxon>Lactobacillaceae</taxon>
        <taxon>Xylocopilactobacillus</taxon>
    </lineage>
</organism>
<dbReference type="Gene3D" id="3.40.50.2300">
    <property type="match status" value="1"/>
</dbReference>
<dbReference type="GO" id="GO:0009401">
    <property type="term" value="P:phosphoenolpyruvate-dependent sugar phosphotransferase system"/>
    <property type="evidence" value="ECO:0007669"/>
    <property type="project" value="UniProtKB-KW"/>
</dbReference>
<dbReference type="PROSITE" id="PS51100">
    <property type="entry name" value="PTS_EIIB_TYPE_3"/>
    <property type="match status" value="1"/>
</dbReference>
<evidence type="ECO:0000256" key="3">
    <source>
        <dbReference type="ARBA" id="ARBA00022597"/>
    </source>
</evidence>
<keyword evidence="2" id="KW-0597">Phosphoprotein</keyword>
<dbReference type="InterPro" id="IPR013012">
    <property type="entry name" value="PTS_EIIB_3"/>
</dbReference>
<evidence type="ECO:0000313" key="10">
    <source>
        <dbReference type="Proteomes" id="UP001321861"/>
    </source>
</evidence>
<accession>A0AAU9CUC2</accession>
<dbReference type="Pfam" id="PF02302">
    <property type="entry name" value="PTS_IIB"/>
    <property type="match status" value="1"/>
</dbReference>
<keyword evidence="6" id="KW-0418">Kinase</keyword>
<dbReference type="Proteomes" id="UP001321861">
    <property type="component" value="Chromosome"/>
</dbReference>
<name>A0AAU9CUC2_9LACO</name>
<dbReference type="RefSeq" id="WP_317635551.1">
    <property type="nucleotide sequence ID" value="NZ_AP026802.1"/>
</dbReference>
<evidence type="ECO:0000256" key="7">
    <source>
        <dbReference type="PROSITE-ProRule" id="PRU00423"/>
    </source>
</evidence>